<dbReference type="GO" id="GO:0004735">
    <property type="term" value="F:pyrroline-5-carboxylate reductase activity"/>
    <property type="evidence" value="ECO:0007669"/>
    <property type="project" value="InterPro"/>
</dbReference>
<feature type="binding site" evidence="4">
    <location>
        <begin position="81"/>
        <end position="84"/>
    </location>
    <ligand>
        <name>NADP(+)</name>
        <dbReference type="ChEBI" id="CHEBI:58349"/>
    </ligand>
</feature>
<protein>
    <submittedName>
        <fullName evidence="7">Delta 1-pyrroline-5-carboxylate reductase</fullName>
    </submittedName>
</protein>
<dbReference type="Gene3D" id="1.10.3730.10">
    <property type="entry name" value="ProC C-terminal domain-like"/>
    <property type="match status" value="1"/>
</dbReference>
<evidence type="ECO:0000313" key="7">
    <source>
        <dbReference type="EMBL" id="ORX92371.1"/>
    </source>
</evidence>
<keyword evidence="8" id="KW-1185">Reference proteome</keyword>
<dbReference type="FunFam" id="1.10.3730.10:FF:000001">
    <property type="entry name" value="Pyrroline-5-carboxylate reductase"/>
    <property type="match status" value="1"/>
</dbReference>
<dbReference type="InParanoid" id="A0A1Y1Y2X8"/>
<evidence type="ECO:0000259" key="5">
    <source>
        <dbReference type="Pfam" id="PF03807"/>
    </source>
</evidence>
<dbReference type="GO" id="GO:0055129">
    <property type="term" value="P:L-proline biosynthetic process"/>
    <property type="evidence" value="ECO:0007669"/>
    <property type="project" value="TreeGrafter"/>
</dbReference>
<dbReference type="InterPro" id="IPR000304">
    <property type="entry name" value="Pyrroline-COOH_reductase"/>
</dbReference>
<dbReference type="HAMAP" id="MF_01925">
    <property type="entry name" value="P5C_reductase"/>
    <property type="match status" value="1"/>
</dbReference>
<evidence type="ECO:0000256" key="3">
    <source>
        <dbReference type="ARBA" id="ARBA00023002"/>
    </source>
</evidence>
<dbReference type="InterPro" id="IPR029036">
    <property type="entry name" value="P5CR_dimer"/>
</dbReference>
<organism evidence="7 8">
    <name type="scientific">Basidiobolus meristosporus CBS 931.73</name>
    <dbReference type="NCBI Taxonomy" id="1314790"/>
    <lineage>
        <taxon>Eukaryota</taxon>
        <taxon>Fungi</taxon>
        <taxon>Fungi incertae sedis</taxon>
        <taxon>Zoopagomycota</taxon>
        <taxon>Entomophthoromycotina</taxon>
        <taxon>Basidiobolomycetes</taxon>
        <taxon>Basidiobolales</taxon>
        <taxon>Basidiobolaceae</taxon>
        <taxon>Basidiobolus</taxon>
    </lineage>
</organism>
<gene>
    <name evidence="7" type="ORF">K493DRAFT_44201</name>
</gene>
<dbReference type="EMBL" id="MCFE01000280">
    <property type="protein sequence ID" value="ORX92371.1"/>
    <property type="molecule type" value="Genomic_DNA"/>
</dbReference>
<evidence type="ECO:0000256" key="1">
    <source>
        <dbReference type="ARBA" id="ARBA00005525"/>
    </source>
</evidence>
<evidence type="ECO:0000256" key="4">
    <source>
        <dbReference type="PIRSR" id="PIRSR000193-1"/>
    </source>
</evidence>
<dbReference type="PANTHER" id="PTHR11645">
    <property type="entry name" value="PYRROLINE-5-CARBOXYLATE REDUCTASE"/>
    <property type="match status" value="1"/>
</dbReference>
<name>A0A1Y1Y2X8_9FUNG</name>
<dbReference type="OrthoDB" id="10263291at2759"/>
<evidence type="ECO:0000259" key="6">
    <source>
        <dbReference type="Pfam" id="PF14748"/>
    </source>
</evidence>
<feature type="binding site" evidence="4">
    <location>
        <begin position="12"/>
        <end position="17"/>
    </location>
    <ligand>
        <name>NADP(+)</name>
        <dbReference type="ChEBI" id="CHEBI:58349"/>
    </ligand>
</feature>
<comment type="caution">
    <text evidence="7">The sequence shown here is derived from an EMBL/GenBank/DDBJ whole genome shotgun (WGS) entry which is preliminary data.</text>
</comment>
<dbReference type="InterPro" id="IPR008927">
    <property type="entry name" value="6-PGluconate_DH-like_C_sf"/>
</dbReference>
<dbReference type="PANTHER" id="PTHR11645:SF0">
    <property type="entry name" value="PYRROLINE-5-CARBOXYLATE REDUCTASE 3"/>
    <property type="match status" value="1"/>
</dbReference>
<evidence type="ECO:0000313" key="8">
    <source>
        <dbReference type="Proteomes" id="UP000193498"/>
    </source>
</evidence>
<sequence>MASRICQRISFIGGGNMAEAIIGGLIANKYSPQCVTVFDPCEERQVELRKKYGVTIAPDGNSAIYGVEENGDHSAEIVVLAVKPQVLKQVAFGLSKAIRTVQPLVVSIAAGIRTQSMERWLLTGNEDGSLSDSDDEAKISIVRCMPNTPALVLCGASGMYANRNVSASQKESADKVMSAVSKTEWVEKEDLLDAVTAVSGSGPAYFFLVLEAMEKAGVEAGLSAETASALAIQTCLGAAKMAASSNDSVTELRRKVTSPNGTTDAAIKTMIKGDVPKWIANGVLAADQKSKELAQQLGN</sequence>
<dbReference type="SUPFAM" id="SSF51735">
    <property type="entry name" value="NAD(P)-binding Rossmann-fold domains"/>
    <property type="match status" value="1"/>
</dbReference>
<evidence type="ECO:0000256" key="2">
    <source>
        <dbReference type="ARBA" id="ARBA00022857"/>
    </source>
</evidence>
<dbReference type="PIRSF" id="PIRSF000193">
    <property type="entry name" value="Pyrrol-5-carb_rd"/>
    <property type="match status" value="1"/>
</dbReference>
<dbReference type="Pfam" id="PF03807">
    <property type="entry name" value="F420_oxidored"/>
    <property type="match status" value="1"/>
</dbReference>
<dbReference type="AlphaFoldDB" id="A0A1Y1Y2X8"/>
<dbReference type="STRING" id="1314790.A0A1Y1Y2X8"/>
<proteinExistence type="inferred from homology"/>
<dbReference type="SUPFAM" id="SSF48179">
    <property type="entry name" value="6-phosphogluconate dehydrogenase C-terminal domain-like"/>
    <property type="match status" value="1"/>
</dbReference>
<dbReference type="Gene3D" id="3.40.50.720">
    <property type="entry name" value="NAD(P)-binding Rossmann-like Domain"/>
    <property type="match status" value="1"/>
</dbReference>
<comment type="similarity">
    <text evidence="1">Belongs to the pyrroline-5-carboxylate reductase family.</text>
</comment>
<dbReference type="Proteomes" id="UP000193498">
    <property type="component" value="Unassembled WGS sequence"/>
</dbReference>
<accession>A0A1Y1Y2X8</accession>
<dbReference type="NCBIfam" id="TIGR00112">
    <property type="entry name" value="proC"/>
    <property type="match status" value="1"/>
</dbReference>
<keyword evidence="2 4" id="KW-0521">NADP</keyword>
<reference evidence="7 8" key="1">
    <citation type="submission" date="2016-07" db="EMBL/GenBank/DDBJ databases">
        <title>Pervasive Adenine N6-methylation of Active Genes in Fungi.</title>
        <authorList>
            <consortium name="DOE Joint Genome Institute"/>
            <person name="Mondo S.J."/>
            <person name="Dannebaum R.O."/>
            <person name="Kuo R.C."/>
            <person name="Labutti K."/>
            <person name="Haridas S."/>
            <person name="Kuo A."/>
            <person name="Salamov A."/>
            <person name="Ahrendt S.R."/>
            <person name="Lipzen A."/>
            <person name="Sullivan W."/>
            <person name="Andreopoulos W.B."/>
            <person name="Clum A."/>
            <person name="Lindquist E."/>
            <person name="Daum C."/>
            <person name="Ramamoorthy G.K."/>
            <person name="Gryganskyi A."/>
            <person name="Culley D."/>
            <person name="Magnuson J.K."/>
            <person name="James T.Y."/>
            <person name="O'Malley M.A."/>
            <person name="Stajich J.E."/>
            <person name="Spatafora J.W."/>
            <person name="Visel A."/>
            <person name="Grigoriev I.V."/>
        </authorList>
    </citation>
    <scope>NUCLEOTIDE SEQUENCE [LARGE SCALE GENOMIC DNA]</scope>
    <source>
        <strain evidence="7 8">CBS 931.73</strain>
    </source>
</reference>
<keyword evidence="3" id="KW-0560">Oxidoreductase</keyword>
<dbReference type="InterPro" id="IPR036291">
    <property type="entry name" value="NAD(P)-bd_dom_sf"/>
</dbReference>
<feature type="domain" description="Pyrroline-5-carboxylate reductase catalytic N-terminal" evidence="5">
    <location>
        <begin position="8"/>
        <end position="111"/>
    </location>
</feature>
<feature type="domain" description="Pyrroline-5-carboxylate reductase dimerisation" evidence="6">
    <location>
        <begin position="189"/>
        <end position="293"/>
    </location>
</feature>
<dbReference type="InterPro" id="IPR028939">
    <property type="entry name" value="P5C_Rdtase_cat_N"/>
</dbReference>
<dbReference type="Pfam" id="PF14748">
    <property type="entry name" value="P5CR_dimer"/>
    <property type="match status" value="1"/>
</dbReference>